<evidence type="ECO:0000313" key="2">
    <source>
        <dbReference type="Proteomes" id="UP000260795"/>
    </source>
</evidence>
<dbReference type="EMBL" id="QSRK01000004">
    <property type="protein sequence ID" value="RGL16329.1"/>
    <property type="molecule type" value="Genomic_DNA"/>
</dbReference>
<sequence length="160" mass="18582">MFYHFKNLFNMINAIEKFMGLVPLLLPELINDQQPEDTDIIDNSAILEFRLDEPLPMGYVMDMISNNTEMKLLYNVKEQQRSARHSCCFFYSPNDTKCLFKINAVTNERWEVSSIMVTVYDDIVLMGAELQEDLNLHTTENYNLIAGMPEDVLLQIFATL</sequence>
<proteinExistence type="predicted"/>
<organism evidence="1 2">
    <name type="scientific">Bacteroides uniformis</name>
    <dbReference type="NCBI Taxonomy" id="820"/>
    <lineage>
        <taxon>Bacteria</taxon>
        <taxon>Pseudomonadati</taxon>
        <taxon>Bacteroidota</taxon>
        <taxon>Bacteroidia</taxon>
        <taxon>Bacteroidales</taxon>
        <taxon>Bacteroidaceae</taxon>
        <taxon>Bacteroides</taxon>
    </lineage>
</organism>
<protein>
    <submittedName>
        <fullName evidence="1">Uncharacterized protein</fullName>
    </submittedName>
</protein>
<dbReference type="Proteomes" id="UP000260795">
    <property type="component" value="Unassembled WGS sequence"/>
</dbReference>
<reference evidence="1 2" key="1">
    <citation type="submission" date="2018-08" db="EMBL/GenBank/DDBJ databases">
        <title>A genome reference for cultivated species of the human gut microbiota.</title>
        <authorList>
            <person name="Zou Y."/>
            <person name="Xue W."/>
            <person name="Luo G."/>
        </authorList>
    </citation>
    <scope>NUCLEOTIDE SEQUENCE [LARGE SCALE GENOMIC DNA]</scope>
    <source>
        <strain evidence="1 2">TF08-13</strain>
    </source>
</reference>
<dbReference type="AlphaFoldDB" id="A0A3E4R946"/>
<accession>A0A3E4R946</accession>
<name>A0A3E4R946_BACUN</name>
<gene>
    <name evidence="1" type="ORF">DXC80_03935</name>
</gene>
<evidence type="ECO:0000313" key="1">
    <source>
        <dbReference type="EMBL" id="RGL16329.1"/>
    </source>
</evidence>
<comment type="caution">
    <text evidence="1">The sequence shown here is derived from an EMBL/GenBank/DDBJ whole genome shotgun (WGS) entry which is preliminary data.</text>
</comment>